<organism evidence="9 10">
    <name type="scientific">Geodia barretti</name>
    <name type="common">Barrett's horny sponge</name>
    <dbReference type="NCBI Taxonomy" id="519541"/>
    <lineage>
        <taxon>Eukaryota</taxon>
        <taxon>Metazoa</taxon>
        <taxon>Porifera</taxon>
        <taxon>Demospongiae</taxon>
        <taxon>Heteroscleromorpha</taxon>
        <taxon>Tetractinellida</taxon>
        <taxon>Astrophorina</taxon>
        <taxon>Geodiidae</taxon>
        <taxon>Geodia</taxon>
    </lineage>
</organism>
<name>A0AA35TN44_GEOBA</name>
<gene>
    <name evidence="9" type="ORF">GBAR_LOCUS27531</name>
</gene>
<comment type="caution">
    <text evidence="9">The sequence shown here is derived from an EMBL/GenBank/DDBJ whole genome shotgun (WGS) entry which is preliminary data.</text>
</comment>
<feature type="signal peptide" evidence="8">
    <location>
        <begin position="1"/>
        <end position="25"/>
    </location>
</feature>
<evidence type="ECO:0000256" key="2">
    <source>
        <dbReference type="ARBA" id="ARBA00006824"/>
    </source>
</evidence>
<evidence type="ECO:0000256" key="4">
    <source>
        <dbReference type="ARBA" id="ARBA00022989"/>
    </source>
</evidence>
<evidence type="ECO:0000256" key="6">
    <source>
        <dbReference type="ARBA" id="ARBA00049743"/>
    </source>
</evidence>
<proteinExistence type="inferred from homology"/>
<dbReference type="GO" id="GO:0015267">
    <property type="term" value="F:channel activity"/>
    <property type="evidence" value="ECO:0007669"/>
    <property type="project" value="TreeGrafter"/>
</dbReference>
<dbReference type="InterPro" id="IPR007248">
    <property type="entry name" value="Mpv17_PMP22"/>
</dbReference>
<keyword evidence="4" id="KW-1133">Transmembrane helix</keyword>
<dbReference type="PANTHER" id="PTHR11266">
    <property type="entry name" value="PEROXISOMAL MEMBRANE PROTEIN 2, PXMP2 MPV17"/>
    <property type="match status" value="1"/>
</dbReference>
<dbReference type="GO" id="GO:0005739">
    <property type="term" value="C:mitochondrion"/>
    <property type="evidence" value="ECO:0007669"/>
    <property type="project" value="TreeGrafter"/>
</dbReference>
<evidence type="ECO:0000256" key="5">
    <source>
        <dbReference type="ARBA" id="ARBA00023136"/>
    </source>
</evidence>
<dbReference type="EMBL" id="CASHTH010003831">
    <property type="protein sequence ID" value="CAI8050047.1"/>
    <property type="molecule type" value="Genomic_DNA"/>
</dbReference>
<evidence type="ECO:0000256" key="1">
    <source>
        <dbReference type="ARBA" id="ARBA00004141"/>
    </source>
</evidence>
<evidence type="ECO:0000256" key="7">
    <source>
        <dbReference type="RuleBase" id="RU363053"/>
    </source>
</evidence>
<accession>A0AA35TN44</accession>
<evidence type="ECO:0000256" key="8">
    <source>
        <dbReference type="SAM" id="SignalP"/>
    </source>
</evidence>
<feature type="chain" id="PRO_5041431507" description="Mitochondrial inner membrane protein Mpv17" evidence="8">
    <location>
        <begin position="26"/>
        <end position="100"/>
    </location>
</feature>
<dbReference type="Pfam" id="PF04117">
    <property type="entry name" value="Mpv17_PMP22"/>
    <property type="match status" value="1"/>
</dbReference>
<keyword evidence="5" id="KW-0472">Membrane</keyword>
<evidence type="ECO:0000256" key="3">
    <source>
        <dbReference type="ARBA" id="ARBA00022692"/>
    </source>
</evidence>
<dbReference type="PANTHER" id="PTHR11266:SF17">
    <property type="entry name" value="PROTEIN MPV17"/>
    <property type="match status" value="1"/>
</dbReference>
<reference evidence="9" key="1">
    <citation type="submission" date="2023-03" db="EMBL/GenBank/DDBJ databases">
        <authorList>
            <person name="Steffen K."/>
            <person name="Cardenas P."/>
        </authorList>
    </citation>
    <scope>NUCLEOTIDE SEQUENCE</scope>
</reference>
<keyword evidence="10" id="KW-1185">Reference proteome</keyword>
<evidence type="ECO:0000313" key="10">
    <source>
        <dbReference type="Proteomes" id="UP001174909"/>
    </source>
</evidence>
<comment type="similarity">
    <text evidence="2 7">Belongs to the peroxisomal membrane protein PXMP2/4 family.</text>
</comment>
<keyword evidence="3" id="KW-0812">Transmembrane</keyword>
<dbReference type="GO" id="GO:0016020">
    <property type="term" value="C:membrane"/>
    <property type="evidence" value="ECO:0007669"/>
    <property type="project" value="UniProtKB-SubCell"/>
</dbReference>
<keyword evidence="8" id="KW-0732">Signal</keyword>
<sequence length="100" mass="11334">MVVDQVCFAPIFFISLLPILSLSQGVPTAKIPQKVKKDYPSVLWANYKIWPAVQLLNFSLVPLHLRVNVANLVAVGWNSYLSWRSHQTSHDQSHDPPRVT</sequence>
<dbReference type="GO" id="GO:1901858">
    <property type="term" value="P:regulation of mitochondrial DNA metabolic process"/>
    <property type="evidence" value="ECO:0007669"/>
    <property type="project" value="TreeGrafter"/>
</dbReference>
<protein>
    <recommendedName>
        <fullName evidence="6">Mitochondrial inner membrane protein Mpv17</fullName>
    </recommendedName>
</protein>
<comment type="subcellular location">
    <subcellularLocation>
        <location evidence="1">Membrane</location>
        <topology evidence="1">Multi-pass membrane protein</topology>
    </subcellularLocation>
</comment>
<dbReference type="Proteomes" id="UP001174909">
    <property type="component" value="Unassembled WGS sequence"/>
</dbReference>
<dbReference type="AlphaFoldDB" id="A0AA35TN44"/>
<evidence type="ECO:0000313" key="9">
    <source>
        <dbReference type="EMBL" id="CAI8050047.1"/>
    </source>
</evidence>